<dbReference type="Proteomes" id="UP000006671">
    <property type="component" value="Unassembled WGS sequence"/>
</dbReference>
<dbReference type="InterPro" id="IPR015422">
    <property type="entry name" value="PyrdxlP-dep_Trfase_small"/>
</dbReference>
<dbReference type="PANTHER" id="PTHR43510:SF1">
    <property type="entry name" value="AMINOTRANSFERASE FUNCTION, HYPOTHETICAL (EUROFUNG)"/>
    <property type="match status" value="1"/>
</dbReference>
<dbReference type="eggNOG" id="KOG0257">
    <property type="taxonomic scope" value="Eukaryota"/>
</dbReference>
<dbReference type="InterPro" id="IPR004839">
    <property type="entry name" value="Aminotransferase_I/II_large"/>
</dbReference>
<protein>
    <submittedName>
        <fullName evidence="2">Predicted protein</fullName>
    </submittedName>
</protein>
<keyword evidence="3" id="KW-1185">Reference proteome</keyword>
<dbReference type="KEGG" id="ngr:NAEGRDRAFT_69475"/>
<dbReference type="RefSeq" id="XP_002675476.1">
    <property type="nucleotide sequence ID" value="XM_002675430.1"/>
</dbReference>
<gene>
    <name evidence="2" type="ORF">NAEGRDRAFT_69475</name>
</gene>
<dbReference type="VEuPathDB" id="AmoebaDB:NAEGRDRAFT_69475"/>
<dbReference type="InterPro" id="IPR015421">
    <property type="entry name" value="PyrdxlP-dep_Trfase_major"/>
</dbReference>
<dbReference type="AlphaFoldDB" id="D2VKQ4"/>
<dbReference type="SUPFAM" id="SSF53383">
    <property type="entry name" value="PLP-dependent transferases"/>
    <property type="match status" value="1"/>
</dbReference>
<dbReference type="Gene3D" id="3.90.1150.10">
    <property type="entry name" value="Aspartate Aminotransferase, domain 1"/>
    <property type="match status" value="1"/>
</dbReference>
<dbReference type="GO" id="GO:0030170">
    <property type="term" value="F:pyridoxal phosphate binding"/>
    <property type="evidence" value="ECO:0007669"/>
    <property type="project" value="InterPro"/>
</dbReference>
<dbReference type="CDD" id="cd00609">
    <property type="entry name" value="AAT_like"/>
    <property type="match status" value="1"/>
</dbReference>
<dbReference type="STRING" id="5762.D2VKQ4"/>
<dbReference type="EMBL" id="GG738878">
    <property type="protein sequence ID" value="EFC42732.1"/>
    <property type="molecule type" value="Genomic_DNA"/>
</dbReference>
<reference evidence="2 3" key="1">
    <citation type="journal article" date="2010" name="Cell">
        <title>The genome of Naegleria gruberi illuminates early eukaryotic versatility.</title>
        <authorList>
            <person name="Fritz-Laylin L.K."/>
            <person name="Prochnik S.E."/>
            <person name="Ginger M.L."/>
            <person name="Dacks J.B."/>
            <person name="Carpenter M.L."/>
            <person name="Field M.C."/>
            <person name="Kuo A."/>
            <person name="Paredez A."/>
            <person name="Chapman J."/>
            <person name="Pham J."/>
            <person name="Shu S."/>
            <person name="Neupane R."/>
            <person name="Cipriano M."/>
            <person name="Mancuso J."/>
            <person name="Tu H."/>
            <person name="Salamov A."/>
            <person name="Lindquist E."/>
            <person name="Shapiro H."/>
            <person name="Lucas S."/>
            <person name="Grigoriev I.V."/>
            <person name="Cande W.Z."/>
            <person name="Fulton C."/>
            <person name="Rokhsar D.S."/>
            <person name="Dawson S.C."/>
        </authorList>
    </citation>
    <scope>NUCLEOTIDE SEQUENCE [LARGE SCALE GENOMIC DNA]</scope>
    <source>
        <strain evidence="2 3">NEG-M</strain>
    </source>
</reference>
<sequence>MKNLLSNISSYGVVCRKISKSSSSCFSSSSQQSRQYSNRLLDQPFVLERFFAKYEFSSKYLLCSSDCESMSIKELIGNDEDNLQALLNCHLGYTESKGDYELRDLIINTHPQWYDKSKLGAANVLIHTGGVEPILLFGMTCLEKDDHVIIQSPRYQALSEFSHVVKTRVSAWNAKKTKNGWNFDVNELESLIQPKTKAIILNPIHNPTGHLHTLEEINYIIEIAKKKNLLIFSDEVYRGLEYNETDASIPSLSSLYYNAISLNVMSKSYGLAGLRTGWVVSQNLQLLDSLLKGKDFTTICNPAPSECLSKIALKQSDQILTKNREIIATNFKLAEEFFTKRANHIFEWIPPRAGPIGYIHFKDWKEGSFRFCERVNRDCGVLLLPSTVYNRMDDKHLRIGLGRRNFAEGLSVLENYLLKNNTN</sequence>
<dbReference type="InParanoid" id="D2VKQ4"/>
<dbReference type="Gene3D" id="3.40.640.10">
    <property type="entry name" value="Type I PLP-dependent aspartate aminotransferase-like (Major domain)"/>
    <property type="match status" value="1"/>
</dbReference>
<dbReference type="GeneID" id="8852814"/>
<evidence type="ECO:0000313" key="3">
    <source>
        <dbReference type="Proteomes" id="UP000006671"/>
    </source>
</evidence>
<dbReference type="PANTHER" id="PTHR43510">
    <property type="entry name" value="AMINOTRANSFERASE FUNCTION, HYPOTHETICAL (EUROFUNG)"/>
    <property type="match status" value="1"/>
</dbReference>
<organism evidence="3">
    <name type="scientific">Naegleria gruberi</name>
    <name type="common">Amoeba</name>
    <dbReference type="NCBI Taxonomy" id="5762"/>
    <lineage>
        <taxon>Eukaryota</taxon>
        <taxon>Discoba</taxon>
        <taxon>Heterolobosea</taxon>
        <taxon>Tetramitia</taxon>
        <taxon>Eutetramitia</taxon>
        <taxon>Vahlkampfiidae</taxon>
        <taxon>Naegleria</taxon>
    </lineage>
</organism>
<proteinExistence type="predicted"/>
<evidence type="ECO:0000313" key="2">
    <source>
        <dbReference type="EMBL" id="EFC42732.1"/>
    </source>
</evidence>
<name>D2VKQ4_NAEGR</name>
<feature type="domain" description="Aminotransferase class I/classII large" evidence="1">
    <location>
        <begin position="92"/>
        <end position="399"/>
    </location>
</feature>
<dbReference type="Pfam" id="PF00155">
    <property type="entry name" value="Aminotran_1_2"/>
    <property type="match status" value="1"/>
</dbReference>
<dbReference type="OMA" id="IMAARDY"/>
<evidence type="ECO:0000259" key="1">
    <source>
        <dbReference type="Pfam" id="PF00155"/>
    </source>
</evidence>
<dbReference type="InterPro" id="IPR015424">
    <property type="entry name" value="PyrdxlP-dep_Trfase"/>
</dbReference>
<accession>D2VKQ4</accession>
<dbReference type="OrthoDB" id="7042322at2759"/>